<dbReference type="InterPro" id="IPR000682">
    <property type="entry name" value="PCMT"/>
</dbReference>
<keyword evidence="13" id="KW-1185">Reference proteome</keyword>
<keyword evidence="5" id="KW-0963">Cytoplasm</keyword>
<evidence type="ECO:0000256" key="4">
    <source>
        <dbReference type="ARBA" id="ARBA00013346"/>
    </source>
</evidence>
<keyword evidence="6" id="KW-0489">Methyltransferase</keyword>
<dbReference type="SUPFAM" id="SSF53335">
    <property type="entry name" value="S-adenosyl-L-methionine-dependent methyltransferases"/>
    <property type="match status" value="1"/>
</dbReference>
<comment type="caution">
    <text evidence="12">The sequence shown here is derived from an EMBL/GenBank/DDBJ whole genome shotgun (WGS) entry which is preliminary data.</text>
</comment>
<keyword evidence="8" id="KW-0949">S-adenosyl-L-methionine</keyword>
<evidence type="ECO:0000256" key="1">
    <source>
        <dbReference type="ARBA" id="ARBA00004496"/>
    </source>
</evidence>
<dbReference type="CDD" id="cd02440">
    <property type="entry name" value="AdoMet_MTases"/>
    <property type="match status" value="1"/>
</dbReference>
<sequence length="289" mass="29628">MPMADLSRQRAAYASLVAARAGIGDAAVIRAFATVPREAHCGPGPWRMLTEAGPVTVRADDPAGLYRDALVALKPAEGINNGEPSLHALLLGAAALRPGERVVQVGAGGGYYTAILAELVGAGGRVDAYEIAPDLAAQARAALAGYPQVAVHARSGTAPPLPEADLVTVAAGATAPCPTWLDALRPGGRLIVPLTPDRGGGGMLLATRPPDGPADPLPARFLSPARFIPCRDARDPAEAARLEAAFRGGGMGRVRALHRDGAPDASAWVAGAGWWLSVREARPPPGERA</sequence>
<dbReference type="PANTHER" id="PTHR11579">
    <property type="entry name" value="PROTEIN-L-ISOASPARTATE O-METHYLTRANSFERASE"/>
    <property type="match status" value="1"/>
</dbReference>
<evidence type="ECO:0000256" key="8">
    <source>
        <dbReference type="ARBA" id="ARBA00022691"/>
    </source>
</evidence>
<evidence type="ECO:0000313" key="12">
    <source>
        <dbReference type="EMBL" id="GJD53394.1"/>
    </source>
</evidence>
<gene>
    <name evidence="12" type="primary">pcm_4</name>
    <name evidence="12" type="ORF">OPKNFCMD_6169</name>
</gene>
<evidence type="ECO:0000256" key="5">
    <source>
        <dbReference type="ARBA" id="ARBA00022490"/>
    </source>
</evidence>
<protein>
    <recommendedName>
        <fullName evidence="4">Protein-L-isoaspartate O-methyltransferase</fullName>
        <ecNumber evidence="3">2.1.1.77</ecNumber>
    </recommendedName>
    <alternativeName>
        <fullName evidence="11">L-isoaspartyl protein carboxyl methyltransferase</fullName>
    </alternativeName>
    <alternativeName>
        <fullName evidence="9">Protein L-isoaspartyl methyltransferase</fullName>
    </alternativeName>
    <alternativeName>
        <fullName evidence="10">Protein-beta-aspartate methyltransferase</fullName>
    </alternativeName>
</protein>
<evidence type="ECO:0000256" key="7">
    <source>
        <dbReference type="ARBA" id="ARBA00022679"/>
    </source>
</evidence>
<evidence type="ECO:0000256" key="10">
    <source>
        <dbReference type="ARBA" id="ARBA00031323"/>
    </source>
</evidence>
<evidence type="ECO:0000256" key="3">
    <source>
        <dbReference type="ARBA" id="ARBA00011890"/>
    </source>
</evidence>
<dbReference type="Gene3D" id="3.40.50.150">
    <property type="entry name" value="Vaccinia Virus protein VP39"/>
    <property type="match status" value="1"/>
</dbReference>
<dbReference type="InterPro" id="IPR029063">
    <property type="entry name" value="SAM-dependent_MTases_sf"/>
</dbReference>
<evidence type="ECO:0000313" key="13">
    <source>
        <dbReference type="Proteomes" id="UP001055167"/>
    </source>
</evidence>
<evidence type="ECO:0000256" key="6">
    <source>
        <dbReference type="ARBA" id="ARBA00022603"/>
    </source>
</evidence>
<comment type="subcellular location">
    <subcellularLocation>
        <location evidence="1">Cytoplasm</location>
    </subcellularLocation>
</comment>
<reference evidence="12" key="1">
    <citation type="journal article" date="2021" name="Front. Microbiol.">
        <title>Comprehensive Comparative Genomics and Phenotyping of Methylobacterium Species.</title>
        <authorList>
            <person name="Alessa O."/>
            <person name="Ogura Y."/>
            <person name="Fujitani Y."/>
            <person name="Takami H."/>
            <person name="Hayashi T."/>
            <person name="Sahin N."/>
            <person name="Tani A."/>
        </authorList>
    </citation>
    <scope>NUCLEOTIDE SEQUENCE</scope>
    <source>
        <strain evidence="12">KCTC 52305</strain>
    </source>
</reference>
<dbReference type="RefSeq" id="WP_238314167.1">
    <property type="nucleotide sequence ID" value="NZ_BPQH01000029.1"/>
</dbReference>
<evidence type="ECO:0000256" key="11">
    <source>
        <dbReference type="ARBA" id="ARBA00031350"/>
    </source>
</evidence>
<organism evidence="12 13">
    <name type="scientific">Methylobacterium crusticola</name>
    <dbReference type="NCBI Taxonomy" id="1697972"/>
    <lineage>
        <taxon>Bacteria</taxon>
        <taxon>Pseudomonadati</taxon>
        <taxon>Pseudomonadota</taxon>
        <taxon>Alphaproteobacteria</taxon>
        <taxon>Hyphomicrobiales</taxon>
        <taxon>Methylobacteriaceae</taxon>
        <taxon>Methylobacterium</taxon>
    </lineage>
</organism>
<dbReference type="EMBL" id="BPQH01000029">
    <property type="protein sequence ID" value="GJD53394.1"/>
    <property type="molecule type" value="Genomic_DNA"/>
</dbReference>
<proteinExistence type="inferred from homology"/>
<dbReference type="Proteomes" id="UP001055167">
    <property type="component" value="Unassembled WGS sequence"/>
</dbReference>
<reference evidence="12" key="2">
    <citation type="submission" date="2021-08" db="EMBL/GenBank/DDBJ databases">
        <authorList>
            <person name="Tani A."/>
            <person name="Ola A."/>
            <person name="Ogura Y."/>
            <person name="Katsura K."/>
            <person name="Hayashi T."/>
        </authorList>
    </citation>
    <scope>NUCLEOTIDE SEQUENCE</scope>
    <source>
        <strain evidence="12">KCTC 52305</strain>
    </source>
</reference>
<keyword evidence="7" id="KW-0808">Transferase</keyword>
<evidence type="ECO:0000256" key="9">
    <source>
        <dbReference type="ARBA" id="ARBA00030757"/>
    </source>
</evidence>
<dbReference type="PANTHER" id="PTHR11579:SF0">
    <property type="entry name" value="PROTEIN-L-ISOASPARTATE(D-ASPARTATE) O-METHYLTRANSFERASE"/>
    <property type="match status" value="1"/>
</dbReference>
<comment type="similarity">
    <text evidence="2">Belongs to the methyltransferase superfamily. L-isoaspartyl/D-aspartyl protein methyltransferase family.</text>
</comment>
<dbReference type="EC" id="2.1.1.77" evidence="3"/>
<name>A0ABQ4R8E9_9HYPH</name>
<accession>A0ABQ4R8E9</accession>
<dbReference type="Pfam" id="PF01135">
    <property type="entry name" value="PCMT"/>
    <property type="match status" value="1"/>
</dbReference>
<evidence type="ECO:0000256" key="2">
    <source>
        <dbReference type="ARBA" id="ARBA00005369"/>
    </source>
</evidence>